<sequence precursor="true">MRHAPLILCAITACSLVACSSESAQQDENNANAIRVATSTNVWSGIVEKLSDDPNVQVSSVIEAGAVDPHTFEPSAADMAKLKEADVVVVGGGGYDAWAYQGIDHDKVVAALPIDAESEESHDHDHHDHHDHHHGDVNEHVWFDIHAVQHLAEHVTEKLQQAGANTNEAEFMDQLEQAHQKIHDLPKLKVAQTEPIADYLLETAGMDERTPKGYREATLEENEPSASDVAAFLEVIKNKDIDVLIYNPQTETDMTKQLRKAAEEQNIPVVEIRETPPEGQDYLSFLNQAINDLASVQKR</sequence>
<evidence type="ECO:0000256" key="1">
    <source>
        <dbReference type="ARBA" id="ARBA00004196"/>
    </source>
</evidence>
<organism evidence="6 7">
    <name type="scientific">Corynebacterium gerontici</name>
    <dbReference type="NCBI Taxonomy" id="2079234"/>
    <lineage>
        <taxon>Bacteria</taxon>
        <taxon>Bacillati</taxon>
        <taxon>Actinomycetota</taxon>
        <taxon>Actinomycetes</taxon>
        <taxon>Mycobacteriales</taxon>
        <taxon>Corynebacteriaceae</taxon>
        <taxon>Corynebacterium</taxon>
    </lineage>
</organism>
<dbReference type="PANTHER" id="PTHR42953">
    <property type="entry name" value="HIGH-AFFINITY ZINC UPTAKE SYSTEM PROTEIN ZNUA-RELATED"/>
    <property type="match status" value="1"/>
</dbReference>
<dbReference type="PROSITE" id="PS51257">
    <property type="entry name" value="PROKAR_LIPOPROTEIN"/>
    <property type="match status" value="1"/>
</dbReference>
<protein>
    <submittedName>
        <fullName evidence="6">Manganese ABC transporter substrate-binding lipoprotein</fullName>
    </submittedName>
</protein>
<dbReference type="GO" id="GO:0030313">
    <property type="term" value="C:cell envelope"/>
    <property type="evidence" value="ECO:0007669"/>
    <property type="project" value="UniProtKB-SubCell"/>
</dbReference>
<evidence type="ECO:0000256" key="2">
    <source>
        <dbReference type="ARBA" id="ARBA00022448"/>
    </source>
</evidence>
<evidence type="ECO:0000313" key="6">
    <source>
        <dbReference type="EMBL" id="AZA10693.1"/>
    </source>
</evidence>
<dbReference type="EMBL" id="CP033897">
    <property type="protein sequence ID" value="AZA10693.1"/>
    <property type="molecule type" value="Genomic_DNA"/>
</dbReference>
<evidence type="ECO:0000256" key="4">
    <source>
        <dbReference type="ARBA" id="ARBA00022729"/>
    </source>
</evidence>
<keyword evidence="2" id="KW-0813">Transport</keyword>
<dbReference type="OrthoDB" id="5296019at2"/>
<dbReference type="GO" id="GO:0030001">
    <property type="term" value="P:metal ion transport"/>
    <property type="evidence" value="ECO:0007669"/>
    <property type="project" value="InterPro"/>
</dbReference>
<evidence type="ECO:0000313" key="7">
    <source>
        <dbReference type="Proteomes" id="UP000271587"/>
    </source>
</evidence>
<dbReference type="InterPro" id="IPR006127">
    <property type="entry name" value="ZnuA-like"/>
</dbReference>
<reference evidence="6 7" key="1">
    <citation type="submission" date="2018-11" db="EMBL/GenBank/DDBJ databases">
        <authorList>
            <person name="Kleinhagauer T."/>
            <person name="Glaeser S.P."/>
            <person name="Spergser J."/>
            <person name="Ruckert C."/>
            <person name="Kaempfer P."/>
            <person name="Busse H.-J."/>
        </authorList>
    </citation>
    <scope>NUCLEOTIDE SEQUENCE [LARGE SCALE GENOMIC DNA]</scope>
    <source>
        <strain evidence="6 7">W8</strain>
    </source>
</reference>
<dbReference type="AlphaFoldDB" id="A0A3G6IYW7"/>
<keyword evidence="3" id="KW-0479">Metal-binding</keyword>
<dbReference type="PANTHER" id="PTHR42953:SF1">
    <property type="entry name" value="METAL-BINDING PROTEIN HI_0362-RELATED"/>
    <property type="match status" value="1"/>
</dbReference>
<feature type="signal peptide" evidence="5">
    <location>
        <begin position="1"/>
        <end position="24"/>
    </location>
</feature>
<dbReference type="InterPro" id="IPR050492">
    <property type="entry name" value="Bact_metal-bind_prot9"/>
</dbReference>
<keyword evidence="6" id="KW-0449">Lipoprotein</keyword>
<accession>A0A3G6IYW7</accession>
<feature type="chain" id="PRO_5038511568" evidence="5">
    <location>
        <begin position="25"/>
        <end position="299"/>
    </location>
</feature>
<dbReference type="GO" id="GO:0046872">
    <property type="term" value="F:metal ion binding"/>
    <property type="evidence" value="ECO:0007669"/>
    <property type="project" value="UniProtKB-KW"/>
</dbReference>
<dbReference type="Proteomes" id="UP000271587">
    <property type="component" value="Chromosome"/>
</dbReference>
<dbReference type="Gene3D" id="3.40.50.1980">
    <property type="entry name" value="Nitrogenase molybdenum iron protein domain"/>
    <property type="match status" value="2"/>
</dbReference>
<dbReference type="KEGG" id="cgk:CGERO_01795"/>
<dbReference type="SUPFAM" id="SSF53807">
    <property type="entry name" value="Helical backbone' metal receptor"/>
    <property type="match status" value="1"/>
</dbReference>
<name>A0A3G6IYW7_9CORY</name>
<gene>
    <name evidence="6" type="primary">psaA</name>
    <name evidence="6" type="ORF">CGERO_01795</name>
</gene>
<proteinExistence type="predicted"/>
<dbReference type="RefSeq" id="WP_123933194.1">
    <property type="nucleotide sequence ID" value="NZ_CP033897.1"/>
</dbReference>
<evidence type="ECO:0000256" key="3">
    <source>
        <dbReference type="ARBA" id="ARBA00022723"/>
    </source>
</evidence>
<comment type="subcellular location">
    <subcellularLocation>
        <location evidence="1">Cell envelope</location>
    </subcellularLocation>
</comment>
<dbReference type="Pfam" id="PF01297">
    <property type="entry name" value="ZnuA"/>
    <property type="match status" value="1"/>
</dbReference>
<evidence type="ECO:0000256" key="5">
    <source>
        <dbReference type="SAM" id="SignalP"/>
    </source>
</evidence>
<keyword evidence="4 5" id="KW-0732">Signal</keyword>
<keyword evidence="7" id="KW-1185">Reference proteome</keyword>